<dbReference type="Proteomes" id="UP000677054">
    <property type="component" value="Unassembled WGS sequence"/>
</dbReference>
<dbReference type="InterPro" id="IPR056565">
    <property type="entry name" value="Fn3_ATF7IP"/>
</dbReference>
<dbReference type="Pfam" id="PF16794">
    <property type="entry name" value="fn3_4"/>
    <property type="match status" value="1"/>
</dbReference>
<dbReference type="InterPro" id="IPR036116">
    <property type="entry name" value="FN3_sf"/>
</dbReference>
<evidence type="ECO:0000313" key="2">
    <source>
        <dbReference type="EMBL" id="CAD7245083.1"/>
    </source>
</evidence>
<dbReference type="GO" id="GO:0005634">
    <property type="term" value="C:nucleus"/>
    <property type="evidence" value="ECO:0007669"/>
    <property type="project" value="TreeGrafter"/>
</dbReference>
<dbReference type="GO" id="GO:0006355">
    <property type="term" value="P:regulation of DNA-templated transcription"/>
    <property type="evidence" value="ECO:0007669"/>
    <property type="project" value="TreeGrafter"/>
</dbReference>
<evidence type="ECO:0000313" key="3">
    <source>
        <dbReference type="Proteomes" id="UP000677054"/>
    </source>
</evidence>
<dbReference type="PANTHER" id="PTHR23210">
    <property type="entry name" value="ACTIVATING TRANSCRIPTION FACTOR 7 INTERACTING PROTEIN"/>
    <property type="match status" value="1"/>
</dbReference>
<name>A0A7R8XDA5_9CRUS</name>
<reference evidence="2" key="1">
    <citation type="submission" date="2020-11" db="EMBL/GenBank/DDBJ databases">
        <authorList>
            <person name="Tran Van P."/>
        </authorList>
    </citation>
    <scope>NUCLEOTIDE SEQUENCE</scope>
</reference>
<dbReference type="EMBL" id="CAJPEV010000776">
    <property type="protein sequence ID" value="CAG0888438.1"/>
    <property type="molecule type" value="Genomic_DNA"/>
</dbReference>
<dbReference type="InterPro" id="IPR013783">
    <property type="entry name" value="Ig-like_fold"/>
</dbReference>
<dbReference type="SUPFAM" id="SSF49265">
    <property type="entry name" value="Fibronectin type III"/>
    <property type="match status" value="1"/>
</dbReference>
<gene>
    <name evidence="2" type="ORF">DSTB1V02_LOCUS4959</name>
</gene>
<dbReference type="PROSITE" id="PS50853">
    <property type="entry name" value="FN3"/>
    <property type="match status" value="1"/>
</dbReference>
<feature type="domain" description="Fibronectin type-III" evidence="1">
    <location>
        <begin position="36"/>
        <end position="136"/>
    </location>
</feature>
<dbReference type="Gene3D" id="2.60.40.10">
    <property type="entry name" value="Immunoglobulins"/>
    <property type="match status" value="1"/>
</dbReference>
<keyword evidence="3" id="KW-1185">Reference proteome</keyword>
<dbReference type="GO" id="GO:0005667">
    <property type="term" value="C:transcription regulator complex"/>
    <property type="evidence" value="ECO:0007669"/>
    <property type="project" value="TreeGrafter"/>
</dbReference>
<organism evidence="2">
    <name type="scientific">Darwinula stevensoni</name>
    <dbReference type="NCBI Taxonomy" id="69355"/>
    <lineage>
        <taxon>Eukaryota</taxon>
        <taxon>Metazoa</taxon>
        <taxon>Ecdysozoa</taxon>
        <taxon>Arthropoda</taxon>
        <taxon>Crustacea</taxon>
        <taxon>Oligostraca</taxon>
        <taxon>Ostracoda</taxon>
        <taxon>Podocopa</taxon>
        <taxon>Podocopida</taxon>
        <taxon>Darwinulocopina</taxon>
        <taxon>Darwinuloidea</taxon>
        <taxon>Darwinulidae</taxon>
        <taxon>Darwinula</taxon>
    </lineage>
</organism>
<proteinExistence type="predicted"/>
<accession>A0A7R8XDA5</accession>
<protein>
    <recommendedName>
        <fullName evidence="1">Fibronectin type-III domain-containing protein</fullName>
    </recommendedName>
</protein>
<dbReference type="AlphaFoldDB" id="A0A7R8XDA5"/>
<dbReference type="PANTHER" id="PTHR23210:SF26">
    <property type="entry name" value="ACTIVATING TRANSCRIPTION FACTOR 7-INTERACTING PROTEIN 1"/>
    <property type="match status" value="1"/>
</dbReference>
<evidence type="ECO:0000259" key="1">
    <source>
        <dbReference type="PROSITE" id="PS50853"/>
    </source>
</evidence>
<dbReference type="EMBL" id="LR900293">
    <property type="protein sequence ID" value="CAD7245083.1"/>
    <property type="molecule type" value="Genomic_DNA"/>
</dbReference>
<dbReference type="InterPro" id="IPR003961">
    <property type="entry name" value="FN3_dom"/>
</dbReference>
<sequence>MTIPSQAYTSTSASVQILRQPPPFPPDWCQLVDPSLPQPQVSAFISGSGVKVQWTVAPGVNLSTVASYEIFSYHEAINDPGPSPWTRLGDVTSLILPMSVTLEKMLKGKTYHFIVRAMNALRQPGPLSKAATLTVP</sequence>
<dbReference type="GO" id="GO:0003712">
    <property type="term" value="F:transcription coregulator activity"/>
    <property type="evidence" value="ECO:0007669"/>
    <property type="project" value="TreeGrafter"/>
</dbReference>
<dbReference type="CDD" id="cd00063">
    <property type="entry name" value="FN3"/>
    <property type="match status" value="1"/>
</dbReference>
<dbReference type="InterPro" id="IPR026085">
    <property type="entry name" value="ATF7-int"/>
</dbReference>